<dbReference type="HOGENOM" id="CLU_106154_0_0_2"/>
<dbReference type="OrthoDB" id="19364at2157"/>
<dbReference type="GeneID" id="13062199"/>
<organism evidence="2 3">
    <name type="scientific">Desulfurococcus amylolyticus DSM 16532</name>
    <dbReference type="NCBI Taxonomy" id="768672"/>
    <lineage>
        <taxon>Archaea</taxon>
        <taxon>Thermoproteota</taxon>
        <taxon>Thermoprotei</taxon>
        <taxon>Desulfurococcales</taxon>
        <taxon>Desulfurococcaceae</taxon>
        <taxon>Desulfurococcus</taxon>
    </lineage>
</organism>
<name>I3XR39_DESAM</name>
<evidence type="ECO:0000256" key="1">
    <source>
        <dbReference type="SAM" id="Phobius"/>
    </source>
</evidence>
<dbReference type="AlphaFoldDB" id="I3XR39"/>
<dbReference type="KEGG" id="dfd:Desfe_0509"/>
<accession>I3XR39</accession>
<sequence precursor="true">MSSPMRSMLAIPFLVLAIVSAQVLAELGYQQGDWLRYRYTASVTGNECVYIVKVIVKEVNGTLVKYDAAIEKLEKGDGCSGIGGLLVVGLTLNSMNPVDVSMLGPDSGGFFISPEYTGTYNTSKGRLTYYRGVLVSLESEWTTGIIAQVRLELVGTSISWLKPYASEGGASMPILTIALVVAVAAAAGIGVLAYTRLRRKQSPPPPQPGSPGPGGSSQALILSLGMV</sequence>
<proteinExistence type="predicted"/>
<evidence type="ECO:0000313" key="3">
    <source>
        <dbReference type="Proteomes" id="UP000006175"/>
    </source>
</evidence>
<protein>
    <submittedName>
        <fullName evidence="2">Uncharacterized protein</fullName>
    </submittedName>
</protein>
<dbReference type="RefSeq" id="WP_014767314.1">
    <property type="nucleotide sequence ID" value="NC_018001.1"/>
</dbReference>
<keyword evidence="1" id="KW-1133">Transmembrane helix</keyword>
<gene>
    <name evidence="2" type="ORF">Desfe_0509</name>
</gene>
<feature type="transmembrane region" description="Helical" evidence="1">
    <location>
        <begin position="172"/>
        <end position="194"/>
    </location>
</feature>
<dbReference type="eggNOG" id="arCOG10362">
    <property type="taxonomic scope" value="Archaea"/>
</dbReference>
<keyword evidence="1" id="KW-0812">Transmembrane</keyword>
<dbReference type="EMBL" id="CP003321">
    <property type="protein sequence ID" value="AFL66413.1"/>
    <property type="molecule type" value="Genomic_DNA"/>
</dbReference>
<dbReference type="Proteomes" id="UP000006175">
    <property type="component" value="Chromosome"/>
</dbReference>
<reference evidence="2 3" key="1">
    <citation type="journal article" date="2012" name="J. Bacteriol.">
        <title>Complete Genome Sequence of Desulfurococcus fermentans, a Hyperthermophilic Cellulolytic Crenarchaeon Isolated from a Freshwater Hot Spring in Kamchatka, Russia.</title>
        <authorList>
            <person name="Susanti D."/>
            <person name="Johnson E.F."/>
            <person name="Rodriguez J.R."/>
            <person name="Anderson I."/>
            <person name="Perevalova A.A."/>
            <person name="Kyrpides N."/>
            <person name="Lucas S."/>
            <person name="Han J."/>
            <person name="Lapidus A."/>
            <person name="Cheng J.F."/>
            <person name="Goodwin L."/>
            <person name="Pitluck S."/>
            <person name="Mavrommatis K."/>
            <person name="Peters L."/>
            <person name="Land M.L."/>
            <person name="Hauser L."/>
            <person name="Gopalan V."/>
            <person name="Chan P.P."/>
            <person name="Lowe T.M."/>
            <person name="Atomi H."/>
            <person name="Bonch-Osmolovskaya E.A."/>
            <person name="Woyke T."/>
            <person name="Mukhopadhyay B."/>
        </authorList>
    </citation>
    <scope>NUCLEOTIDE SEQUENCE [LARGE SCALE GENOMIC DNA]</scope>
    <source>
        <strain evidence="2 3">DSM 16532</strain>
    </source>
</reference>
<evidence type="ECO:0000313" key="2">
    <source>
        <dbReference type="EMBL" id="AFL66413.1"/>
    </source>
</evidence>
<keyword evidence="1" id="KW-0472">Membrane</keyword>
<keyword evidence="3" id="KW-1185">Reference proteome</keyword>